<evidence type="ECO:0000256" key="1">
    <source>
        <dbReference type="ARBA" id="ARBA00000085"/>
    </source>
</evidence>
<dbReference type="InterPro" id="IPR003594">
    <property type="entry name" value="HATPase_dom"/>
</dbReference>
<dbReference type="SMART" id="SM00387">
    <property type="entry name" value="HATPase_c"/>
    <property type="match status" value="1"/>
</dbReference>
<evidence type="ECO:0000256" key="11">
    <source>
        <dbReference type="ARBA" id="ARBA00023012"/>
    </source>
</evidence>
<evidence type="ECO:0000256" key="5">
    <source>
        <dbReference type="ARBA" id="ARBA00022679"/>
    </source>
</evidence>
<evidence type="ECO:0000256" key="3">
    <source>
        <dbReference type="ARBA" id="ARBA00012438"/>
    </source>
</evidence>
<dbReference type="EMBL" id="JAPCKK010000016">
    <property type="protein sequence ID" value="MDP4097133.1"/>
    <property type="molecule type" value="Genomic_DNA"/>
</dbReference>
<dbReference type="InterPro" id="IPR050351">
    <property type="entry name" value="BphY/WalK/GraS-like"/>
</dbReference>
<evidence type="ECO:0000256" key="12">
    <source>
        <dbReference type="ARBA" id="ARBA00023136"/>
    </source>
</evidence>
<sequence>MSLLHYLEQKRFFLLFYLGIALFVTLMIAVCSSPDMLVDNIVYTNLGCALLAAAYIIIGYFYRNAFYHELQDMLHMKQQDMLAVLPQPKDPEQKLYLQLLKAVLAMQLKELEQLHADKKDHQDFIMSWIHEVKLPITASRLLISNSSGKSADYLADKFEDELGKIDNLVDQTLYYSRLDSFSKDYLIAEVSLHSVVKESIRKHSKLFIHKHIQLNLWEEPQNVHTDSKWLGFVVDQILSNALKYTRNGGTISFSYAETTREKQLHIHDTGIGIKPEDLPRVFDRGFTGFAGRSYAKSTGMGLYLAKNLALKLGHDLSIQSSEGQSTTVTIHFFKNSSYHNVWSTSPDSSA</sequence>
<gene>
    <name evidence="15" type="ORF">OIN60_10165</name>
</gene>
<keyword evidence="9" id="KW-0067">ATP-binding</keyword>
<evidence type="ECO:0000259" key="14">
    <source>
        <dbReference type="PROSITE" id="PS50109"/>
    </source>
</evidence>
<dbReference type="Gene3D" id="3.30.565.10">
    <property type="entry name" value="Histidine kinase-like ATPase, C-terminal domain"/>
    <property type="match status" value="1"/>
</dbReference>
<keyword evidence="5" id="KW-0808">Transferase</keyword>
<keyword evidence="6 13" id="KW-0812">Transmembrane</keyword>
<dbReference type="PROSITE" id="PS50109">
    <property type="entry name" value="HIS_KIN"/>
    <property type="match status" value="1"/>
</dbReference>
<evidence type="ECO:0000256" key="9">
    <source>
        <dbReference type="ARBA" id="ARBA00022840"/>
    </source>
</evidence>
<dbReference type="PANTHER" id="PTHR45453:SF2">
    <property type="entry name" value="HISTIDINE KINASE"/>
    <property type="match status" value="1"/>
</dbReference>
<evidence type="ECO:0000313" key="15">
    <source>
        <dbReference type="EMBL" id="MDP4097133.1"/>
    </source>
</evidence>
<dbReference type="GO" id="GO:0016301">
    <property type="term" value="F:kinase activity"/>
    <property type="evidence" value="ECO:0007669"/>
    <property type="project" value="UniProtKB-KW"/>
</dbReference>
<evidence type="ECO:0000256" key="2">
    <source>
        <dbReference type="ARBA" id="ARBA00004651"/>
    </source>
</evidence>
<keyword evidence="11" id="KW-0902">Two-component regulatory system</keyword>
<reference evidence="15 16" key="1">
    <citation type="submission" date="2022-10" db="EMBL/GenBank/DDBJ databases">
        <title>Paenibacillus description and whole genome data of maize root bacterial community.</title>
        <authorList>
            <person name="Marton D."/>
            <person name="Farkas M."/>
            <person name="Cserhati M."/>
        </authorList>
    </citation>
    <scope>NUCLEOTIDE SEQUENCE [LARGE SCALE GENOMIC DNA]</scope>
    <source>
        <strain evidence="15 16">P96</strain>
    </source>
</reference>
<keyword evidence="8 15" id="KW-0418">Kinase</keyword>
<keyword evidence="12 13" id="KW-0472">Membrane</keyword>
<dbReference type="Pfam" id="PF02518">
    <property type="entry name" value="HATPase_c"/>
    <property type="match status" value="1"/>
</dbReference>
<evidence type="ECO:0000256" key="8">
    <source>
        <dbReference type="ARBA" id="ARBA00022777"/>
    </source>
</evidence>
<protein>
    <recommendedName>
        <fullName evidence="3">histidine kinase</fullName>
        <ecNumber evidence="3">2.7.13.3</ecNumber>
    </recommendedName>
</protein>
<dbReference type="InterPro" id="IPR036890">
    <property type="entry name" value="HATPase_C_sf"/>
</dbReference>
<evidence type="ECO:0000256" key="13">
    <source>
        <dbReference type="SAM" id="Phobius"/>
    </source>
</evidence>
<dbReference type="PANTHER" id="PTHR45453">
    <property type="entry name" value="PHOSPHATE REGULON SENSOR PROTEIN PHOR"/>
    <property type="match status" value="1"/>
</dbReference>
<dbReference type="InterPro" id="IPR005467">
    <property type="entry name" value="His_kinase_dom"/>
</dbReference>
<keyword evidence="7" id="KW-0547">Nucleotide-binding</keyword>
<accession>A0ABT9FQW6</accession>
<keyword evidence="10 13" id="KW-1133">Transmembrane helix</keyword>
<keyword evidence="4" id="KW-1003">Cell membrane</keyword>
<proteinExistence type="predicted"/>
<keyword evidence="16" id="KW-1185">Reference proteome</keyword>
<evidence type="ECO:0000256" key="10">
    <source>
        <dbReference type="ARBA" id="ARBA00022989"/>
    </source>
</evidence>
<feature type="domain" description="Histidine kinase" evidence="14">
    <location>
        <begin position="127"/>
        <end position="336"/>
    </location>
</feature>
<feature type="transmembrane region" description="Helical" evidence="13">
    <location>
        <begin position="42"/>
        <end position="62"/>
    </location>
</feature>
<comment type="caution">
    <text evidence="15">The sequence shown here is derived from an EMBL/GenBank/DDBJ whole genome shotgun (WGS) entry which is preliminary data.</text>
</comment>
<name>A0ABT9FQW6_9BACL</name>
<feature type="transmembrane region" description="Helical" evidence="13">
    <location>
        <begin position="12"/>
        <end position="30"/>
    </location>
</feature>
<evidence type="ECO:0000313" key="16">
    <source>
        <dbReference type="Proteomes" id="UP001241848"/>
    </source>
</evidence>
<organism evidence="15 16">
    <name type="scientific">Paenibacillus zeirhizosphaerae</name>
    <dbReference type="NCBI Taxonomy" id="2987519"/>
    <lineage>
        <taxon>Bacteria</taxon>
        <taxon>Bacillati</taxon>
        <taxon>Bacillota</taxon>
        <taxon>Bacilli</taxon>
        <taxon>Bacillales</taxon>
        <taxon>Paenibacillaceae</taxon>
        <taxon>Paenibacillus</taxon>
    </lineage>
</organism>
<dbReference type="Proteomes" id="UP001241848">
    <property type="component" value="Unassembled WGS sequence"/>
</dbReference>
<evidence type="ECO:0000256" key="7">
    <source>
        <dbReference type="ARBA" id="ARBA00022741"/>
    </source>
</evidence>
<comment type="subcellular location">
    <subcellularLocation>
        <location evidence="2">Cell membrane</location>
        <topology evidence="2">Multi-pass membrane protein</topology>
    </subcellularLocation>
</comment>
<evidence type="ECO:0000256" key="6">
    <source>
        <dbReference type="ARBA" id="ARBA00022692"/>
    </source>
</evidence>
<comment type="catalytic activity">
    <reaction evidence="1">
        <text>ATP + protein L-histidine = ADP + protein N-phospho-L-histidine.</text>
        <dbReference type="EC" id="2.7.13.3"/>
    </reaction>
</comment>
<dbReference type="RefSeq" id="WP_305754758.1">
    <property type="nucleotide sequence ID" value="NZ_JAPCKK010000016.1"/>
</dbReference>
<evidence type="ECO:0000256" key="4">
    <source>
        <dbReference type="ARBA" id="ARBA00022475"/>
    </source>
</evidence>
<dbReference type="SUPFAM" id="SSF55874">
    <property type="entry name" value="ATPase domain of HSP90 chaperone/DNA topoisomerase II/histidine kinase"/>
    <property type="match status" value="1"/>
</dbReference>
<dbReference type="EC" id="2.7.13.3" evidence="3"/>